<dbReference type="Pfam" id="PF04366">
    <property type="entry name" value="Ysc84"/>
    <property type="match status" value="1"/>
</dbReference>
<dbReference type="AlphaFoldDB" id="A0A1J0AAU4"/>
<dbReference type="EMBL" id="CP017675">
    <property type="protein sequence ID" value="APB33025.1"/>
    <property type="molecule type" value="Genomic_DNA"/>
</dbReference>
<keyword evidence="1" id="KW-0732">Signal</keyword>
<dbReference type="OrthoDB" id="9782434at2"/>
<evidence type="ECO:0000256" key="1">
    <source>
        <dbReference type="SAM" id="SignalP"/>
    </source>
</evidence>
<name>A0A1J0AAU4_9CYAN</name>
<sequence>MRHAMLMGLIPAVVITVALPALAETREEQIQNAADTFASFMANPNQRIPSSVMRQAQGIAIIPNVTTAGFIFGGTGGSGIITVKDDKGRWGNPIFVGLSGGSFGLQAGAKSSDIVLVFMNQRAVRSLLRQSFNLGGDVGVAAGPVGSNAVMPTDTPGNTDIFAYSRSAGLFAGVTLAGNKISFNRDRTEEFYGRAPLTAQTVFNDPSIPVVPVVERLHQTLNRAMK</sequence>
<dbReference type="STRING" id="1188229.GlitD10_0711"/>
<evidence type="ECO:0000259" key="2">
    <source>
        <dbReference type="Pfam" id="PF04366"/>
    </source>
</evidence>
<dbReference type="Proteomes" id="UP000180235">
    <property type="component" value="Chromosome"/>
</dbReference>
<protein>
    <recommendedName>
        <fullName evidence="2">Ysc84 actin-binding domain-containing protein</fullName>
    </recommendedName>
</protein>
<keyword evidence="4" id="KW-1185">Reference proteome</keyword>
<dbReference type="InterPro" id="IPR007461">
    <property type="entry name" value="Ysc84_actin-binding"/>
</dbReference>
<feature type="signal peptide" evidence="1">
    <location>
        <begin position="1"/>
        <end position="23"/>
    </location>
</feature>
<organism evidence="3 4">
    <name type="scientific">Gloeomargarita lithophora Alchichica-D10</name>
    <dbReference type="NCBI Taxonomy" id="1188229"/>
    <lineage>
        <taxon>Bacteria</taxon>
        <taxon>Bacillati</taxon>
        <taxon>Cyanobacteriota</taxon>
        <taxon>Cyanophyceae</taxon>
        <taxon>Gloeomargaritales</taxon>
        <taxon>Gloeomargaritaceae</taxon>
        <taxon>Gloeomargarita</taxon>
    </lineage>
</organism>
<dbReference type="KEGG" id="glt:GlitD10_0711"/>
<dbReference type="GO" id="GO:0035091">
    <property type="term" value="F:phosphatidylinositol binding"/>
    <property type="evidence" value="ECO:0007669"/>
    <property type="project" value="TreeGrafter"/>
</dbReference>
<reference evidence="3 4" key="1">
    <citation type="submission" date="2016-10" db="EMBL/GenBank/DDBJ databases">
        <title>Description of Gloeomargarita lithophora gen. nov., sp. nov., a thylakoid-bearing basal-branching cyanobacterium with intracellular carbonates, and proposal for Gloeomargaritales ord. nov.</title>
        <authorList>
            <person name="Moreira D."/>
            <person name="Tavera R."/>
            <person name="Benzerara K."/>
            <person name="Skouri-Panet F."/>
            <person name="Couradeau E."/>
            <person name="Gerard E."/>
            <person name="Loussert C."/>
            <person name="Novelo E."/>
            <person name="Zivanovic Y."/>
            <person name="Lopez-Garcia P."/>
        </authorList>
    </citation>
    <scope>NUCLEOTIDE SEQUENCE [LARGE SCALE GENOMIC DNA]</scope>
    <source>
        <strain evidence="3 4">D10</strain>
    </source>
</reference>
<dbReference type="InterPro" id="IPR051702">
    <property type="entry name" value="SH3_domain_YSC84-like"/>
</dbReference>
<dbReference type="CDD" id="cd11524">
    <property type="entry name" value="SYLF"/>
    <property type="match status" value="1"/>
</dbReference>
<gene>
    <name evidence="3" type="ORF">GlitD10_0711</name>
</gene>
<evidence type="ECO:0000313" key="4">
    <source>
        <dbReference type="Proteomes" id="UP000180235"/>
    </source>
</evidence>
<proteinExistence type="predicted"/>
<feature type="domain" description="Ysc84 actin-binding" evidence="2">
    <location>
        <begin position="100"/>
        <end position="224"/>
    </location>
</feature>
<dbReference type="PANTHER" id="PTHR15629">
    <property type="entry name" value="SH3YL1 PROTEIN"/>
    <property type="match status" value="1"/>
</dbReference>
<dbReference type="RefSeq" id="WP_071453685.1">
    <property type="nucleotide sequence ID" value="NZ_CP017675.1"/>
</dbReference>
<evidence type="ECO:0000313" key="3">
    <source>
        <dbReference type="EMBL" id="APB33025.1"/>
    </source>
</evidence>
<feature type="chain" id="PRO_5009608706" description="Ysc84 actin-binding domain-containing protein" evidence="1">
    <location>
        <begin position="24"/>
        <end position="226"/>
    </location>
</feature>
<dbReference type="PANTHER" id="PTHR15629:SF2">
    <property type="entry name" value="SH3 DOMAIN-CONTAINING YSC84-LIKE PROTEIN 1"/>
    <property type="match status" value="1"/>
</dbReference>
<accession>A0A1J0AAU4</accession>